<evidence type="ECO:0000313" key="2">
    <source>
        <dbReference type="EMBL" id="SER68652.1"/>
    </source>
</evidence>
<sequence>MSLALSTEDARALRDALLLVPGVCGLHPGRYGEIALLLPGQRVPGLRYSSRNGAVADPTGLEVHIAIDVASGLNAFEISATVRSVTLELTDAAFVDVIVADACDSSSASSSASSPASSPNESPVNP</sequence>
<evidence type="ECO:0000256" key="1">
    <source>
        <dbReference type="SAM" id="MobiDB-lite"/>
    </source>
</evidence>
<name>A0A1H9R7F4_9CORY</name>
<keyword evidence="3" id="KW-1185">Reference proteome</keyword>
<proteinExistence type="predicted"/>
<dbReference type="RefSeq" id="WP_092256483.1">
    <property type="nucleotide sequence ID" value="NZ_CP047199.1"/>
</dbReference>
<dbReference type="Proteomes" id="UP000198929">
    <property type="component" value="Unassembled WGS sequence"/>
</dbReference>
<accession>A0A1H9R7F4</accession>
<dbReference type="EMBL" id="FOGQ01000002">
    <property type="protein sequence ID" value="SER68652.1"/>
    <property type="molecule type" value="Genomic_DNA"/>
</dbReference>
<protein>
    <submittedName>
        <fullName evidence="2">Uncharacterized protein</fullName>
    </submittedName>
</protein>
<feature type="compositionally biased region" description="Low complexity" evidence="1">
    <location>
        <begin position="105"/>
        <end position="119"/>
    </location>
</feature>
<feature type="region of interest" description="Disordered" evidence="1">
    <location>
        <begin position="105"/>
        <end position="126"/>
    </location>
</feature>
<evidence type="ECO:0000313" key="3">
    <source>
        <dbReference type="Proteomes" id="UP000198929"/>
    </source>
</evidence>
<gene>
    <name evidence="2" type="ORF">SAMN05661109_00801</name>
</gene>
<dbReference type="AlphaFoldDB" id="A0A1H9R7F4"/>
<reference evidence="3" key="1">
    <citation type="submission" date="2016-10" db="EMBL/GenBank/DDBJ databases">
        <authorList>
            <person name="Varghese N."/>
            <person name="Submissions S."/>
        </authorList>
    </citation>
    <scope>NUCLEOTIDE SEQUENCE [LARGE SCALE GENOMIC DNA]</scope>
    <source>
        <strain evidence="3">DSM 20524</strain>
    </source>
</reference>
<dbReference type="STRING" id="1121357.SAMN05661109_00801"/>
<organism evidence="2 3">
    <name type="scientific">Corynebacterium cystitidis DSM 20524</name>
    <dbReference type="NCBI Taxonomy" id="1121357"/>
    <lineage>
        <taxon>Bacteria</taxon>
        <taxon>Bacillati</taxon>
        <taxon>Actinomycetota</taxon>
        <taxon>Actinomycetes</taxon>
        <taxon>Mycobacteriales</taxon>
        <taxon>Corynebacteriaceae</taxon>
        <taxon>Corynebacterium</taxon>
    </lineage>
</organism>